<feature type="region of interest" description="Disordered" evidence="1">
    <location>
        <begin position="1"/>
        <end position="89"/>
    </location>
</feature>
<organism evidence="2 3">
    <name type="scientific">Natronorubrum tibetense GA33</name>
    <dbReference type="NCBI Taxonomy" id="1114856"/>
    <lineage>
        <taxon>Archaea</taxon>
        <taxon>Methanobacteriati</taxon>
        <taxon>Methanobacteriota</taxon>
        <taxon>Stenosarchaea group</taxon>
        <taxon>Halobacteria</taxon>
        <taxon>Halobacteriales</taxon>
        <taxon>Natrialbaceae</taxon>
        <taxon>Natronorubrum</taxon>
    </lineage>
</organism>
<dbReference type="AlphaFoldDB" id="L9W8B8"/>
<feature type="compositionally biased region" description="Basic and acidic residues" evidence="1">
    <location>
        <begin position="32"/>
        <end position="41"/>
    </location>
</feature>
<feature type="region of interest" description="Disordered" evidence="1">
    <location>
        <begin position="105"/>
        <end position="132"/>
    </location>
</feature>
<dbReference type="RefSeq" id="WP_006088199.1">
    <property type="nucleotide sequence ID" value="NZ_AOHW01000006.1"/>
</dbReference>
<proteinExistence type="predicted"/>
<accession>L9W8B8</accession>
<feature type="compositionally biased region" description="Basic and acidic residues" evidence="1">
    <location>
        <begin position="69"/>
        <end position="80"/>
    </location>
</feature>
<comment type="caution">
    <text evidence="2">The sequence shown here is derived from an EMBL/GenBank/DDBJ whole genome shotgun (WGS) entry which is preliminary data.</text>
</comment>
<keyword evidence="3" id="KW-1185">Reference proteome</keyword>
<evidence type="ECO:0000256" key="1">
    <source>
        <dbReference type="SAM" id="MobiDB-lite"/>
    </source>
</evidence>
<gene>
    <name evidence="2" type="ORF">C496_02447</name>
</gene>
<dbReference type="Proteomes" id="UP000011599">
    <property type="component" value="Unassembled WGS sequence"/>
</dbReference>
<protein>
    <submittedName>
        <fullName evidence="2">Uncharacterized protein</fullName>
    </submittedName>
</protein>
<sequence length="132" mass="14128">MAHDPPVGPKDLAISHPVSFAPSTGSPPPERSNGRTERNGHELLNGTQRPATGTLEDGVAKPEAAADEPGDRRRNAERTATECGSNRSDGRIIVVDHRGWIGLETATSDPAANGPWRRRGAIGTADDPFRRY</sequence>
<dbReference type="EMBL" id="AOHW01000006">
    <property type="protein sequence ID" value="ELY45765.1"/>
    <property type="molecule type" value="Genomic_DNA"/>
</dbReference>
<evidence type="ECO:0000313" key="2">
    <source>
        <dbReference type="EMBL" id="ELY45765.1"/>
    </source>
</evidence>
<evidence type="ECO:0000313" key="3">
    <source>
        <dbReference type="Proteomes" id="UP000011599"/>
    </source>
</evidence>
<reference evidence="2 3" key="1">
    <citation type="journal article" date="2014" name="PLoS Genet.">
        <title>Phylogenetically driven sequencing of extremely halophilic archaea reveals strategies for static and dynamic osmo-response.</title>
        <authorList>
            <person name="Becker E.A."/>
            <person name="Seitzer P.M."/>
            <person name="Tritt A."/>
            <person name="Larsen D."/>
            <person name="Krusor M."/>
            <person name="Yao A.I."/>
            <person name="Wu D."/>
            <person name="Madern D."/>
            <person name="Eisen J.A."/>
            <person name="Darling A.E."/>
            <person name="Facciotti M.T."/>
        </authorList>
    </citation>
    <scope>NUCLEOTIDE SEQUENCE [LARGE SCALE GENOMIC DNA]</scope>
    <source>
        <strain evidence="2 3">GA33</strain>
    </source>
</reference>
<name>L9W8B8_9EURY</name>